<dbReference type="InterPro" id="IPR036866">
    <property type="entry name" value="RibonucZ/Hydroxyglut_hydro"/>
</dbReference>
<dbReference type="PANTHER" id="PTHR47619:SF1">
    <property type="entry name" value="EXODEOXYRIBONUCLEASE WALJ"/>
    <property type="match status" value="1"/>
</dbReference>
<dbReference type="PANTHER" id="PTHR47619">
    <property type="entry name" value="METALLO-HYDROLASE YYCJ-RELATED"/>
    <property type="match status" value="1"/>
</dbReference>
<proteinExistence type="predicted"/>
<protein>
    <submittedName>
        <fullName evidence="2">MBL fold metallo-hydrolase</fullName>
    </submittedName>
</protein>
<gene>
    <name evidence="2" type="ORF">FYJ83_18985</name>
</gene>
<evidence type="ECO:0000259" key="1">
    <source>
        <dbReference type="SMART" id="SM00849"/>
    </source>
</evidence>
<dbReference type="SMART" id="SM00849">
    <property type="entry name" value="Lactamase_B"/>
    <property type="match status" value="1"/>
</dbReference>
<evidence type="ECO:0000313" key="3">
    <source>
        <dbReference type="Proteomes" id="UP000469523"/>
    </source>
</evidence>
<feature type="domain" description="Metallo-beta-lactamase" evidence="1">
    <location>
        <begin position="11"/>
        <end position="180"/>
    </location>
</feature>
<reference evidence="2 3" key="1">
    <citation type="submission" date="2019-09" db="EMBL/GenBank/DDBJ databases">
        <title>In-depth cultivation of the pig gut microbiome towards novel bacterial diversity and tailored functional studies.</title>
        <authorList>
            <person name="Wylensek D."/>
            <person name="Hitch T.C.A."/>
            <person name="Clavel T."/>
        </authorList>
    </citation>
    <scope>NUCLEOTIDE SEQUENCE [LARGE SCALE GENOMIC DNA]</scope>
    <source>
        <strain evidence="2 3">WCA3-693-APC-4?</strain>
    </source>
</reference>
<dbReference type="InterPro" id="IPR052533">
    <property type="entry name" value="WalJ/YycJ-like"/>
</dbReference>
<accession>A0A6N7Y0C6</accession>
<keyword evidence="3" id="KW-1185">Reference proteome</keyword>
<dbReference type="SUPFAM" id="SSF56281">
    <property type="entry name" value="Metallo-hydrolase/oxidoreductase"/>
    <property type="match status" value="1"/>
</dbReference>
<name>A0A6N7Y0C6_9FIRM</name>
<dbReference type="Proteomes" id="UP000469523">
    <property type="component" value="Unassembled WGS sequence"/>
</dbReference>
<organism evidence="2 3">
    <name type="scientific">Tissierella pigra</name>
    <dbReference type="NCBI Taxonomy" id="2607614"/>
    <lineage>
        <taxon>Bacteria</taxon>
        <taxon>Bacillati</taxon>
        <taxon>Bacillota</taxon>
        <taxon>Tissierellia</taxon>
        <taxon>Tissierellales</taxon>
        <taxon>Tissierellaceae</taxon>
        <taxon>Tissierella</taxon>
    </lineage>
</organism>
<dbReference type="Pfam" id="PF12706">
    <property type="entry name" value="Lactamase_B_2"/>
    <property type="match status" value="1"/>
</dbReference>
<dbReference type="InterPro" id="IPR001279">
    <property type="entry name" value="Metallo-B-lactamas"/>
</dbReference>
<sequence>MKFKTYASSSKGNFYTIDDGETKLLIECGLPYKEIVKSLDFDLNRVGGVILSHCHKDHSHSVLDISKAGIDIYTSTETIGSLGLSGHRFNAVKEGVKFNIGTWDILPFELNHDVHNLGFLLQNQSKEKFLFITDTFYCKYKFNDVLGMAIECNYIKETLDQNITDGYIDERMKPRLLQSHFSLENVKEFLKANDLSSCREIILLHLSSRNSDQGRMIREIEEVTGIRPKVASKGLELSLNRYPY</sequence>
<dbReference type="EMBL" id="VUNQ01000089">
    <property type="protein sequence ID" value="MSU03547.1"/>
    <property type="molecule type" value="Genomic_DNA"/>
</dbReference>
<evidence type="ECO:0000313" key="2">
    <source>
        <dbReference type="EMBL" id="MSU03547.1"/>
    </source>
</evidence>
<comment type="caution">
    <text evidence="2">The sequence shown here is derived from an EMBL/GenBank/DDBJ whole genome shotgun (WGS) entry which is preliminary data.</text>
</comment>
<dbReference type="AlphaFoldDB" id="A0A6N7Y0C6"/>
<keyword evidence="2" id="KW-0378">Hydrolase</keyword>
<dbReference type="Gene3D" id="3.60.15.10">
    <property type="entry name" value="Ribonuclease Z/Hydroxyacylglutathione hydrolase-like"/>
    <property type="match status" value="1"/>
</dbReference>
<dbReference type="GO" id="GO:0016787">
    <property type="term" value="F:hydrolase activity"/>
    <property type="evidence" value="ECO:0007669"/>
    <property type="project" value="UniProtKB-KW"/>
</dbReference>